<accession>A0A4S4DV30</accession>
<protein>
    <recommendedName>
        <fullName evidence="1">MATH domain-containing protein</fullName>
    </recommendedName>
</protein>
<dbReference type="CDD" id="cd00121">
    <property type="entry name" value="MATH"/>
    <property type="match status" value="2"/>
</dbReference>
<reference evidence="2 3" key="1">
    <citation type="journal article" date="2018" name="Proc. Natl. Acad. Sci. U.S.A.">
        <title>Draft genome sequence of Camellia sinensis var. sinensis provides insights into the evolution of the tea genome and tea quality.</title>
        <authorList>
            <person name="Wei C."/>
            <person name="Yang H."/>
            <person name="Wang S."/>
            <person name="Zhao J."/>
            <person name="Liu C."/>
            <person name="Gao L."/>
            <person name="Xia E."/>
            <person name="Lu Y."/>
            <person name="Tai Y."/>
            <person name="She G."/>
            <person name="Sun J."/>
            <person name="Cao H."/>
            <person name="Tong W."/>
            <person name="Gao Q."/>
            <person name="Li Y."/>
            <person name="Deng W."/>
            <person name="Jiang X."/>
            <person name="Wang W."/>
            <person name="Chen Q."/>
            <person name="Zhang S."/>
            <person name="Li H."/>
            <person name="Wu J."/>
            <person name="Wang P."/>
            <person name="Li P."/>
            <person name="Shi C."/>
            <person name="Zheng F."/>
            <person name="Jian J."/>
            <person name="Huang B."/>
            <person name="Shan D."/>
            <person name="Shi M."/>
            <person name="Fang C."/>
            <person name="Yue Y."/>
            <person name="Li F."/>
            <person name="Li D."/>
            <person name="Wei S."/>
            <person name="Han B."/>
            <person name="Jiang C."/>
            <person name="Yin Y."/>
            <person name="Xia T."/>
            <person name="Zhang Z."/>
            <person name="Bennetzen J.L."/>
            <person name="Zhao S."/>
            <person name="Wan X."/>
        </authorList>
    </citation>
    <scope>NUCLEOTIDE SEQUENCE [LARGE SCALE GENOMIC DNA]</scope>
    <source>
        <strain evidence="3">cv. Shuchazao</strain>
        <tissue evidence="2">Leaf</tissue>
    </source>
</reference>
<comment type="caution">
    <text evidence="2">The sequence shown here is derived from an EMBL/GenBank/DDBJ whole genome shotgun (WGS) entry which is preliminary data.</text>
</comment>
<feature type="domain" description="MATH" evidence="1">
    <location>
        <begin position="182"/>
        <end position="310"/>
    </location>
</feature>
<dbReference type="Pfam" id="PF22486">
    <property type="entry name" value="MATH_2"/>
    <property type="match status" value="2"/>
</dbReference>
<sequence length="320" mass="36193">MLLLLIIEMGLRFRGPQSHVFFEERDAPPSHYSFKIQSFSSLSKASIGKYSSDKFEAGDYKWKLSIYPNGNKDRDGQGHVSISLTLVDTSSLLTGWEVKAIVNFFVFDQVGDKYYTLSAGKVRHFHAMQTELGVPKFIDLEVFSDSSNGYLVNDTCVFGIDIFILKQTHKGEKLSMVKEIVTDSYIWNIKSFSTLNLDRYESETFIVRDHKWKILIYPRGNGEGKGNSMSMFLCLDETTLPPDTKLFVKFLLRVISQTPTKSDNFEFKVENHFGPSCLTWGAQKFMSIVKLNDPKKGYLVGDTCIAEANVTLIGEVTTAS</sequence>
<dbReference type="EMBL" id="SDRB02010218">
    <property type="protein sequence ID" value="THG07149.1"/>
    <property type="molecule type" value="Genomic_DNA"/>
</dbReference>
<evidence type="ECO:0000313" key="2">
    <source>
        <dbReference type="EMBL" id="THG07149.1"/>
    </source>
</evidence>
<dbReference type="SUPFAM" id="SSF49599">
    <property type="entry name" value="TRAF domain-like"/>
    <property type="match status" value="2"/>
</dbReference>
<keyword evidence="3" id="KW-1185">Reference proteome</keyword>
<dbReference type="AlphaFoldDB" id="A0A4S4DV30"/>
<dbReference type="Gene3D" id="2.60.210.10">
    <property type="entry name" value="Apoptosis, Tumor Necrosis Factor Receptor Associated Protein 2, Chain A"/>
    <property type="match status" value="2"/>
</dbReference>
<dbReference type="InterPro" id="IPR002083">
    <property type="entry name" value="MATH/TRAF_dom"/>
</dbReference>
<dbReference type="SMART" id="SM00061">
    <property type="entry name" value="MATH"/>
    <property type="match status" value="2"/>
</dbReference>
<dbReference type="PANTHER" id="PTHR46162">
    <property type="entry name" value="TRAF-LIKE FAMILY PROTEIN"/>
    <property type="match status" value="1"/>
</dbReference>
<organism evidence="2 3">
    <name type="scientific">Camellia sinensis var. sinensis</name>
    <name type="common">China tea</name>
    <dbReference type="NCBI Taxonomy" id="542762"/>
    <lineage>
        <taxon>Eukaryota</taxon>
        <taxon>Viridiplantae</taxon>
        <taxon>Streptophyta</taxon>
        <taxon>Embryophyta</taxon>
        <taxon>Tracheophyta</taxon>
        <taxon>Spermatophyta</taxon>
        <taxon>Magnoliopsida</taxon>
        <taxon>eudicotyledons</taxon>
        <taxon>Gunneridae</taxon>
        <taxon>Pentapetalae</taxon>
        <taxon>asterids</taxon>
        <taxon>Ericales</taxon>
        <taxon>Theaceae</taxon>
        <taxon>Camellia</taxon>
    </lineage>
</organism>
<feature type="domain" description="MATH" evidence="1">
    <location>
        <begin position="29"/>
        <end position="162"/>
    </location>
</feature>
<evidence type="ECO:0000259" key="1">
    <source>
        <dbReference type="PROSITE" id="PS50144"/>
    </source>
</evidence>
<dbReference type="PROSITE" id="PS50144">
    <property type="entry name" value="MATH"/>
    <property type="match status" value="2"/>
</dbReference>
<proteinExistence type="predicted"/>
<dbReference type="PANTHER" id="PTHR46162:SF9">
    <property type="entry name" value="MATH DOMAIN-CONTAINING PROTEIN"/>
    <property type="match status" value="1"/>
</dbReference>
<gene>
    <name evidence="2" type="ORF">TEA_019249</name>
</gene>
<evidence type="ECO:0000313" key="3">
    <source>
        <dbReference type="Proteomes" id="UP000306102"/>
    </source>
</evidence>
<dbReference type="InterPro" id="IPR008974">
    <property type="entry name" value="TRAF-like"/>
</dbReference>
<dbReference type="STRING" id="542762.A0A4S4DV30"/>
<dbReference type="Proteomes" id="UP000306102">
    <property type="component" value="Unassembled WGS sequence"/>
</dbReference>
<name>A0A4S4DV30_CAMSN</name>